<dbReference type="AlphaFoldDB" id="A0A0F7V9Q9"/>
<protein>
    <submittedName>
        <fullName evidence="1">Uncharacterized protein</fullName>
    </submittedName>
</protein>
<name>A0A0F7V9Q9_TOXGV</name>
<reference evidence="1" key="1">
    <citation type="journal article" date="2015" name="PLoS ONE">
        <title>Comprehensive Evaluation of Toxoplasma gondii VEG and Neospora caninum LIV Genomes with Tachyzoite Stage Transcriptome and Proteome Defines Novel Transcript Features.</title>
        <authorList>
            <person name="Ramaprasad A."/>
            <person name="Mourier T."/>
            <person name="Naeem R."/>
            <person name="Malas T.B."/>
            <person name="Moussa E."/>
            <person name="Panigrahi A."/>
            <person name="Vermont S.J."/>
            <person name="Otto T.D."/>
            <person name="Wastling J."/>
            <person name="Pain A."/>
        </authorList>
    </citation>
    <scope>NUCLEOTIDE SEQUENCE</scope>
    <source>
        <strain evidence="1">VEG</strain>
    </source>
</reference>
<proteinExistence type="predicted"/>
<evidence type="ECO:0000313" key="1">
    <source>
        <dbReference type="EMBL" id="CEL77423.1"/>
    </source>
</evidence>
<gene>
    <name evidence="1" type="ORF">BN1205_095450</name>
</gene>
<organism evidence="1">
    <name type="scientific">Toxoplasma gondii (strain ATCC 50861 / VEG)</name>
    <dbReference type="NCBI Taxonomy" id="432359"/>
    <lineage>
        <taxon>Eukaryota</taxon>
        <taxon>Sar</taxon>
        <taxon>Alveolata</taxon>
        <taxon>Apicomplexa</taxon>
        <taxon>Conoidasida</taxon>
        <taxon>Coccidia</taxon>
        <taxon>Eucoccidiorida</taxon>
        <taxon>Eimeriorina</taxon>
        <taxon>Sarcocystidae</taxon>
        <taxon>Toxoplasma</taxon>
    </lineage>
</organism>
<dbReference type="EMBL" id="LN714501">
    <property type="protein sequence ID" value="CEL77423.1"/>
    <property type="molecule type" value="Genomic_DNA"/>
</dbReference>
<sequence length="100" mass="11339">MYLTALTKKCSFRTLTSTLSVQQRCPPFRQRLSPPLVHLVQQNRFGFLVPFCVSASANKRTLKWRDGEDDASSTSCRSAGRKSKTGARLSILKIHFTRYS</sequence>
<accession>A0A0F7V9Q9</accession>